<dbReference type="EMBL" id="RCDD01000001">
    <property type="protein sequence ID" value="RLK61049.1"/>
    <property type="molecule type" value="Genomic_DNA"/>
</dbReference>
<organism evidence="2 3">
    <name type="scientific">Actinokineospora cianjurensis</name>
    <dbReference type="NCBI Taxonomy" id="585224"/>
    <lineage>
        <taxon>Bacteria</taxon>
        <taxon>Bacillati</taxon>
        <taxon>Actinomycetota</taxon>
        <taxon>Actinomycetes</taxon>
        <taxon>Pseudonocardiales</taxon>
        <taxon>Pseudonocardiaceae</taxon>
        <taxon>Actinokineospora</taxon>
    </lineage>
</organism>
<gene>
    <name evidence="2" type="ORF">CLV68_1564</name>
</gene>
<evidence type="ECO:0000313" key="3">
    <source>
        <dbReference type="Proteomes" id="UP000282454"/>
    </source>
</evidence>
<proteinExistence type="predicted"/>
<name>A0A421B9P2_9PSEU</name>
<sequence>MDPRDRADAILARARARGAYVVTPDSAISPMDASATLQIPRAVVAAIDAEDPDITAVFPAGVFPPDTFPPDNGHRPTEELPAIAQEAATQSVAAPPRPGERPPRPYPAQRPLPVDGLVPTSRPRQHQGRPSLSQRLDGDN</sequence>
<reference evidence="2 3" key="1">
    <citation type="submission" date="2018-10" db="EMBL/GenBank/DDBJ databases">
        <title>Genomic Encyclopedia of Archaeal and Bacterial Type Strains, Phase II (KMG-II): from individual species to whole genera.</title>
        <authorList>
            <person name="Goeker M."/>
        </authorList>
    </citation>
    <scope>NUCLEOTIDE SEQUENCE [LARGE SCALE GENOMIC DNA]</scope>
    <source>
        <strain evidence="2 3">DSM 45657</strain>
    </source>
</reference>
<dbReference type="RefSeq" id="WP_121389774.1">
    <property type="nucleotide sequence ID" value="NZ_RCDD01000001.1"/>
</dbReference>
<feature type="region of interest" description="Disordered" evidence="1">
    <location>
        <begin position="61"/>
        <end position="140"/>
    </location>
</feature>
<accession>A0A421B9P2</accession>
<comment type="caution">
    <text evidence="2">The sequence shown here is derived from an EMBL/GenBank/DDBJ whole genome shotgun (WGS) entry which is preliminary data.</text>
</comment>
<protein>
    <submittedName>
        <fullName evidence="2">Uncharacterized protein</fullName>
    </submittedName>
</protein>
<evidence type="ECO:0000313" key="2">
    <source>
        <dbReference type="EMBL" id="RLK61049.1"/>
    </source>
</evidence>
<evidence type="ECO:0000256" key="1">
    <source>
        <dbReference type="SAM" id="MobiDB-lite"/>
    </source>
</evidence>
<dbReference type="AlphaFoldDB" id="A0A421B9P2"/>
<dbReference type="OrthoDB" id="5187609at2"/>
<dbReference type="Proteomes" id="UP000282454">
    <property type="component" value="Unassembled WGS sequence"/>
</dbReference>
<keyword evidence="3" id="KW-1185">Reference proteome</keyword>